<dbReference type="EMBL" id="CADCTG010000321">
    <property type="protein sequence ID" value="CAA9285002.1"/>
    <property type="molecule type" value="Genomic_DNA"/>
</dbReference>
<gene>
    <name evidence="1" type="ORF">AVDCRST_MAG08-4089</name>
</gene>
<dbReference type="AlphaFoldDB" id="A0A6J4JQP1"/>
<accession>A0A6J4JQP1</accession>
<proteinExistence type="predicted"/>
<reference evidence="1" key="1">
    <citation type="submission" date="2020-02" db="EMBL/GenBank/DDBJ databases">
        <authorList>
            <person name="Meier V. D."/>
        </authorList>
    </citation>
    <scope>NUCLEOTIDE SEQUENCE</scope>
    <source>
        <strain evidence="1">AVDCRST_MAG08</strain>
    </source>
</reference>
<name>A0A6J4JQP1_9PROT</name>
<evidence type="ECO:0000313" key="1">
    <source>
        <dbReference type="EMBL" id="CAA9285002.1"/>
    </source>
</evidence>
<organism evidence="1">
    <name type="scientific">uncultured Acetobacteraceae bacterium</name>
    <dbReference type="NCBI Taxonomy" id="169975"/>
    <lineage>
        <taxon>Bacteria</taxon>
        <taxon>Pseudomonadati</taxon>
        <taxon>Pseudomonadota</taxon>
        <taxon>Alphaproteobacteria</taxon>
        <taxon>Acetobacterales</taxon>
        <taxon>Acetobacteraceae</taxon>
        <taxon>environmental samples</taxon>
    </lineage>
</organism>
<sequence length="38" mass="4311">MRQVTWPRRPAIFARPAFATPQVRQKAGAGEFALLNTR</sequence>
<protein>
    <submittedName>
        <fullName evidence="1">Uncharacterized protein</fullName>
    </submittedName>
</protein>